<evidence type="ECO:0000313" key="4">
    <source>
        <dbReference type="Proteomes" id="UP000613743"/>
    </source>
</evidence>
<keyword evidence="1" id="KW-0547">Nucleotide-binding</keyword>
<dbReference type="SUPFAM" id="SSF141371">
    <property type="entry name" value="PilZ domain-like"/>
    <property type="match status" value="1"/>
</dbReference>
<dbReference type="PIRSF" id="PIRSF028141">
    <property type="entry name" value="C-di-GMP_BP_PA4608"/>
    <property type="match status" value="1"/>
</dbReference>
<gene>
    <name evidence="3" type="ORF">GCM10009332_08110</name>
</gene>
<comment type="function">
    <text evidence="1">Binds the second messenger bis-(3'-5') cyclic dimeric guanosine monophosphate (c-di-GMP). Can bind two c-di-GMP molecules per monomer. May play a role in bacterial second-messenger regulated processes. Binding to c-di-GMP induces a conformational change of the C- and N-termini resulting in the exposure of a highly negative surface on one side of the protein to a possible effector protein.</text>
</comment>
<organism evidence="3 4">
    <name type="scientific">Shewanella gelidii</name>
    <dbReference type="NCBI Taxonomy" id="1642821"/>
    <lineage>
        <taxon>Bacteria</taxon>
        <taxon>Pseudomonadati</taxon>
        <taxon>Pseudomonadota</taxon>
        <taxon>Gammaproteobacteria</taxon>
        <taxon>Alteromonadales</taxon>
        <taxon>Shewanellaceae</taxon>
        <taxon>Shewanella</taxon>
    </lineage>
</organism>
<keyword evidence="4" id="KW-1185">Reference proteome</keyword>
<dbReference type="EMBL" id="BMPZ01000002">
    <property type="protein sequence ID" value="GGI72984.1"/>
    <property type="molecule type" value="Genomic_DNA"/>
</dbReference>
<accession>A0A917N925</accession>
<keyword evidence="1" id="KW-0973">c-di-GMP</keyword>
<dbReference type="AlphaFoldDB" id="A0A917N925"/>
<reference evidence="3" key="1">
    <citation type="journal article" date="2014" name="Int. J. Syst. Evol. Microbiol.">
        <title>Complete genome sequence of Corynebacterium casei LMG S-19264T (=DSM 44701T), isolated from a smear-ripened cheese.</title>
        <authorList>
            <consortium name="US DOE Joint Genome Institute (JGI-PGF)"/>
            <person name="Walter F."/>
            <person name="Albersmeier A."/>
            <person name="Kalinowski J."/>
            <person name="Ruckert C."/>
        </authorList>
    </citation>
    <scope>NUCLEOTIDE SEQUENCE</scope>
    <source>
        <strain evidence="3">JCM 30804</strain>
    </source>
</reference>
<dbReference type="Gene3D" id="2.40.10.220">
    <property type="entry name" value="predicted glycosyltransferase like domains"/>
    <property type="match status" value="1"/>
</dbReference>
<comment type="caution">
    <text evidence="3">The sequence shown here is derived from an EMBL/GenBank/DDBJ whole genome shotgun (WGS) entry which is preliminary data.</text>
</comment>
<dbReference type="InterPro" id="IPR009875">
    <property type="entry name" value="PilZ_domain"/>
</dbReference>
<dbReference type="Pfam" id="PF07238">
    <property type="entry name" value="PilZ"/>
    <property type="match status" value="1"/>
</dbReference>
<dbReference type="InterPro" id="IPR027021">
    <property type="entry name" value="C-di-GMP_BP_PA4608"/>
</dbReference>
<evidence type="ECO:0000256" key="1">
    <source>
        <dbReference type="PIRNR" id="PIRNR028141"/>
    </source>
</evidence>
<reference evidence="3" key="2">
    <citation type="submission" date="2020-09" db="EMBL/GenBank/DDBJ databases">
        <authorList>
            <person name="Sun Q."/>
            <person name="Ohkuma M."/>
        </authorList>
    </citation>
    <scope>NUCLEOTIDE SEQUENCE</scope>
    <source>
        <strain evidence="3">JCM 30804</strain>
    </source>
</reference>
<name>A0A917N925_9GAMM</name>
<sequence>MDERRQFSRILFAATAHLSVASERWETKILDLSLNGALVEKPTQFPTTAKQVNLTFFLPESDVELKMEAELVHDEGDQLGLRCLNIDVDSISHLRRIIELNLGDASLLNRELELFIADHDASQL</sequence>
<protein>
    <recommendedName>
        <fullName evidence="1">Cyclic diguanosine monophosphate-binding protein</fullName>
        <shortName evidence="1">c-di-GMP-binding protein</shortName>
    </recommendedName>
    <alternativeName>
        <fullName evidence="1">Pilz domain-containing protein</fullName>
    </alternativeName>
</protein>
<evidence type="ECO:0000259" key="2">
    <source>
        <dbReference type="Pfam" id="PF07238"/>
    </source>
</evidence>
<proteinExistence type="predicted"/>
<dbReference type="RefSeq" id="WP_188918135.1">
    <property type="nucleotide sequence ID" value="NZ_BMPZ01000002.1"/>
</dbReference>
<evidence type="ECO:0000313" key="3">
    <source>
        <dbReference type="EMBL" id="GGI72984.1"/>
    </source>
</evidence>
<dbReference type="Proteomes" id="UP000613743">
    <property type="component" value="Unassembled WGS sequence"/>
</dbReference>
<feature type="domain" description="PilZ" evidence="2">
    <location>
        <begin position="3"/>
        <end position="99"/>
    </location>
</feature>
<comment type="subunit">
    <text evidence="1">Monomer in both c-di-GMP-bound and free forms.</text>
</comment>
<dbReference type="GO" id="GO:0035438">
    <property type="term" value="F:cyclic-di-GMP binding"/>
    <property type="evidence" value="ECO:0007669"/>
    <property type="project" value="InterPro"/>
</dbReference>